<keyword evidence="5" id="KW-0648">Protein biosynthesis</keyword>
<gene>
    <name evidence="10" type="ORF">LAZ67_20000763</name>
</gene>
<sequence length="1108" mass="125899">MGEPNVTSKKKDKKKNKVAFKEESDEDEPLETTSKLNVGVKNKGSVFGMLSMDDEPTPPSTDDEKDEIKPVKKPEQPQQPKQEDKGKKSKKKERKKKKDEDDEELDRLLEELALENQGKKPTPTAEVEEKAKSEVPEADTDKSKSKKSKTKKQDSLEKEDKEAVKEEAAKEVKTESTEAQDDDSTVKTAAQKRKEKKERERLKKLQQNQQVKKKQTAATESADPVIESQPPESAEAEQEEAEEDDDDKKKKDKKKKKGAVVVEDDKKDKKKPGKKQISAIQERLKLIKELEEQQKREEEELEKARLEAERLQEEKLRQEQERKERKKQKEKERKERLKAEGKLLSKVQRQKRERMEAQLASLKMQGVEVPQIGEKRERPKYDKRRPAKKKPEESAENKEAPKEEVVTPEPKIEPKVDSAPAKEKEEETDDVKDTWDASSDDDDSNSQENAANKQDDKSIEAGDENAEDKTDSEDSSSEDDDSDDDEEELEDTKKQLTRQRIQKQHEEAEKKRDINKLRSPIICVLGHVDTGKTKILDKIRHSNVQDSEAGGITQQIGATMVPKDAIMEQCKMAKGFSSSELKLPGLLIIDTPGHESFSNLRSRGSSQCDIAILVVDIMHGLEPQTIESINILKKRKTPFVVALNKVDRLYDWKKMPNRDIQEVMKAQTRMTKSDFEERTKSVQLQFSEQGLNTALYYENTDVKSYVSLVPTSAITGDGMGNLMSLIVEYSQTLLAKKLSFSEELQATVLEVKAIPGLGTTIDVILINGRLREGETMVVAGQDGPIVTQIRSLLMPEPLKELRVKNHYKDYKVIEGAQGVKITAKELEKAIAGLPLLVAKNPDEVEILKEEVDNALKETLKSFKTKPTGVLVQASTLGSLEALIEFLTSKKIPYSNVKVGPVSKKDVMKASAMLQHDPQYALILAFDVPTDREAEDLAKEYNIRIFTANIIYHLFDRFTEYQEDFLNRKREEYKHVAIFPCKLRILPQYIFNSRDPIVMGVSVEAGQVKEGALLCVPSKEGLEIGRVTTIEFNHKPVEIAKRGQEVCIKVEPIPGEAPKMYNRHFEATDMLVSKISRESIDALKKYFRTDLTKTDWQLVLELKKVFDIM</sequence>
<dbReference type="PANTHER" id="PTHR43381:SF4">
    <property type="entry name" value="EUKARYOTIC TRANSLATION INITIATION FACTOR 5B"/>
    <property type="match status" value="1"/>
</dbReference>
<dbReference type="InterPro" id="IPR023115">
    <property type="entry name" value="TIF_IF2_dom3"/>
</dbReference>
<dbReference type="Gene3D" id="3.40.50.300">
    <property type="entry name" value="P-loop containing nucleotide triphosphate hydrolases"/>
    <property type="match status" value="1"/>
</dbReference>
<feature type="compositionally biased region" description="Acidic residues" evidence="8">
    <location>
        <begin position="52"/>
        <end position="65"/>
    </location>
</feature>
<feature type="compositionally biased region" description="Acidic residues" evidence="8">
    <location>
        <begin position="234"/>
        <end position="246"/>
    </location>
</feature>
<evidence type="ECO:0000256" key="5">
    <source>
        <dbReference type="ARBA" id="ARBA00022917"/>
    </source>
</evidence>
<feature type="compositionally biased region" description="Basic residues" evidence="8">
    <location>
        <begin position="8"/>
        <end position="18"/>
    </location>
</feature>
<feature type="compositionally biased region" description="Basic and acidic residues" evidence="8">
    <location>
        <begin position="66"/>
        <end position="86"/>
    </location>
</feature>
<dbReference type="InterPro" id="IPR027417">
    <property type="entry name" value="P-loop_NTPase"/>
</dbReference>
<evidence type="ECO:0000259" key="9">
    <source>
        <dbReference type="PROSITE" id="PS51722"/>
    </source>
</evidence>
<dbReference type="SUPFAM" id="SSF50447">
    <property type="entry name" value="Translation proteins"/>
    <property type="match status" value="1"/>
</dbReference>
<dbReference type="InterPro" id="IPR029459">
    <property type="entry name" value="EFTU-type"/>
</dbReference>
<dbReference type="NCBIfam" id="TIGR00231">
    <property type="entry name" value="small_GTP"/>
    <property type="match status" value="1"/>
</dbReference>
<dbReference type="CDD" id="cd01887">
    <property type="entry name" value="IF2_eIF5B"/>
    <property type="match status" value="1"/>
</dbReference>
<feature type="compositionally biased region" description="Basic and acidic residues" evidence="8">
    <location>
        <begin position="293"/>
        <end position="343"/>
    </location>
</feature>
<feature type="region of interest" description="Disordered" evidence="8">
    <location>
        <begin position="293"/>
        <end position="512"/>
    </location>
</feature>
<evidence type="ECO:0000256" key="1">
    <source>
        <dbReference type="ARBA" id="ARBA00007733"/>
    </source>
</evidence>
<keyword evidence="3" id="KW-0396">Initiation factor</keyword>
<evidence type="ECO:0000256" key="3">
    <source>
        <dbReference type="ARBA" id="ARBA00022540"/>
    </source>
</evidence>
<dbReference type="PANTHER" id="PTHR43381">
    <property type="entry name" value="TRANSLATION INITIATION FACTOR IF-2-RELATED"/>
    <property type="match status" value="1"/>
</dbReference>
<dbReference type="Pfam" id="PF14578">
    <property type="entry name" value="GTP_EFTU_D4"/>
    <property type="match status" value="1"/>
</dbReference>
<evidence type="ECO:0000313" key="10">
    <source>
        <dbReference type="EMBL" id="UYV81321.1"/>
    </source>
</evidence>
<dbReference type="Gene3D" id="2.40.30.10">
    <property type="entry name" value="Translation factors"/>
    <property type="match status" value="2"/>
</dbReference>
<keyword evidence="6" id="KW-0342">GTP-binding</keyword>
<name>A0ABY6LJK1_9ARAC</name>
<feature type="compositionally biased region" description="Basic and acidic residues" evidence="8">
    <location>
        <begin position="127"/>
        <end position="143"/>
    </location>
</feature>
<feature type="domain" description="Tr-type G" evidence="9">
    <location>
        <begin position="517"/>
        <end position="734"/>
    </location>
</feature>
<keyword evidence="4" id="KW-0547">Nucleotide-binding</keyword>
<dbReference type="InterPro" id="IPR005225">
    <property type="entry name" value="Small_GTP-bd"/>
</dbReference>
<protein>
    <recommendedName>
        <fullName evidence="2">Eukaryotic translation initiation factor 5B</fullName>
    </recommendedName>
    <alternativeName>
        <fullName evidence="7">Translation initiation factor IF-2</fullName>
    </alternativeName>
</protein>
<feature type="region of interest" description="Disordered" evidence="8">
    <location>
        <begin position="1"/>
        <end position="278"/>
    </location>
</feature>
<dbReference type="InterPro" id="IPR000795">
    <property type="entry name" value="T_Tr_GTP-bd_dom"/>
</dbReference>
<evidence type="ECO:0000256" key="8">
    <source>
        <dbReference type="SAM" id="MobiDB-lite"/>
    </source>
</evidence>
<accession>A0ABY6LJK1</accession>
<dbReference type="Proteomes" id="UP001235939">
    <property type="component" value="Chromosome 20"/>
</dbReference>
<comment type="similarity">
    <text evidence="1">Belongs to the TRAFAC class translation factor GTPase superfamily. Classic translation factor GTPase family. IF-2 subfamily.</text>
</comment>
<dbReference type="SUPFAM" id="SSF52540">
    <property type="entry name" value="P-loop containing nucleoside triphosphate hydrolases"/>
    <property type="match status" value="1"/>
</dbReference>
<dbReference type="InterPro" id="IPR036925">
    <property type="entry name" value="TIF_IF2_dom3_sf"/>
</dbReference>
<evidence type="ECO:0000256" key="4">
    <source>
        <dbReference type="ARBA" id="ARBA00022741"/>
    </source>
</evidence>
<evidence type="ECO:0000256" key="6">
    <source>
        <dbReference type="ARBA" id="ARBA00023134"/>
    </source>
</evidence>
<dbReference type="SUPFAM" id="SSF52156">
    <property type="entry name" value="Initiation factor IF2/eIF5b, domain 3"/>
    <property type="match status" value="1"/>
</dbReference>
<dbReference type="PRINTS" id="PR00315">
    <property type="entry name" value="ELONGATNFCT"/>
</dbReference>
<dbReference type="PROSITE" id="PS51722">
    <property type="entry name" value="G_TR_2"/>
    <property type="match status" value="1"/>
</dbReference>
<evidence type="ECO:0000256" key="2">
    <source>
        <dbReference type="ARBA" id="ARBA00013824"/>
    </source>
</evidence>
<proteinExistence type="inferred from homology"/>
<evidence type="ECO:0000256" key="7">
    <source>
        <dbReference type="ARBA" id="ARBA00032478"/>
    </source>
</evidence>
<dbReference type="EMBL" id="CP092882">
    <property type="protein sequence ID" value="UYV81321.1"/>
    <property type="molecule type" value="Genomic_DNA"/>
</dbReference>
<dbReference type="Pfam" id="PF11987">
    <property type="entry name" value="IF-2"/>
    <property type="match status" value="1"/>
</dbReference>
<feature type="compositionally biased region" description="Acidic residues" evidence="8">
    <location>
        <begin position="461"/>
        <end position="490"/>
    </location>
</feature>
<feature type="compositionally biased region" description="Basic residues" evidence="8">
    <location>
        <begin position="87"/>
        <end position="97"/>
    </location>
</feature>
<dbReference type="InterPro" id="IPR009000">
    <property type="entry name" value="Transl_B-barrel_sf"/>
</dbReference>
<dbReference type="CDD" id="cd03703">
    <property type="entry name" value="aeIF5B_II"/>
    <property type="match status" value="1"/>
</dbReference>
<dbReference type="CDD" id="cd16266">
    <property type="entry name" value="IF2_aeIF5B_IV"/>
    <property type="match status" value="1"/>
</dbReference>
<feature type="compositionally biased region" description="Basic and acidic residues" evidence="8">
    <location>
        <begin position="503"/>
        <end position="512"/>
    </location>
</feature>
<feature type="compositionally biased region" description="Basic and acidic residues" evidence="8">
    <location>
        <begin position="389"/>
        <end position="435"/>
    </location>
</feature>
<organism evidence="10 11">
    <name type="scientific">Cordylochernes scorpioides</name>
    <dbReference type="NCBI Taxonomy" id="51811"/>
    <lineage>
        <taxon>Eukaryota</taxon>
        <taxon>Metazoa</taxon>
        <taxon>Ecdysozoa</taxon>
        <taxon>Arthropoda</taxon>
        <taxon>Chelicerata</taxon>
        <taxon>Arachnida</taxon>
        <taxon>Pseudoscorpiones</taxon>
        <taxon>Cheliferoidea</taxon>
        <taxon>Chernetidae</taxon>
        <taxon>Cordylochernes</taxon>
    </lineage>
</organism>
<feature type="compositionally biased region" description="Basic and acidic residues" evidence="8">
    <location>
        <begin position="151"/>
        <end position="176"/>
    </location>
</feature>
<dbReference type="Gene3D" id="3.40.50.10050">
    <property type="entry name" value="Translation initiation factor IF- 2, domain 3"/>
    <property type="match status" value="1"/>
</dbReference>
<dbReference type="NCBIfam" id="NF003078">
    <property type="entry name" value="PRK04004.1"/>
    <property type="match status" value="1"/>
</dbReference>
<dbReference type="Pfam" id="PF00009">
    <property type="entry name" value="GTP_EFTU"/>
    <property type="match status" value="1"/>
</dbReference>
<keyword evidence="11" id="KW-1185">Reference proteome</keyword>
<reference evidence="10 11" key="1">
    <citation type="submission" date="2022-01" db="EMBL/GenBank/DDBJ databases">
        <title>A chromosomal length assembly of Cordylochernes scorpioides.</title>
        <authorList>
            <person name="Zeh D."/>
            <person name="Zeh J."/>
        </authorList>
    </citation>
    <scope>NUCLEOTIDE SEQUENCE [LARGE SCALE GENOMIC DNA]</scope>
    <source>
        <strain evidence="10">IN4F17</strain>
        <tissue evidence="10">Whole Body</tissue>
    </source>
</reference>
<dbReference type="InterPro" id="IPR015760">
    <property type="entry name" value="TIF_IF2"/>
</dbReference>
<evidence type="ECO:0000313" key="11">
    <source>
        <dbReference type="Proteomes" id="UP001235939"/>
    </source>
</evidence>